<dbReference type="Proteomes" id="UP000001072">
    <property type="component" value="Unassembled WGS sequence"/>
</dbReference>
<organism evidence="3">
    <name type="scientific">Melampsora larici-populina (strain 98AG31 / pathotype 3-4-7)</name>
    <name type="common">Poplar leaf rust fungus</name>
    <dbReference type="NCBI Taxonomy" id="747676"/>
    <lineage>
        <taxon>Eukaryota</taxon>
        <taxon>Fungi</taxon>
        <taxon>Dikarya</taxon>
        <taxon>Basidiomycota</taxon>
        <taxon>Pucciniomycotina</taxon>
        <taxon>Pucciniomycetes</taxon>
        <taxon>Pucciniales</taxon>
        <taxon>Melampsoraceae</taxon>
        <taxon>Melampsora</taxon>
    </lineage>
</organism>
<dbReference type="VEuPathDB" id="FungiDB:MELLADRAFT_64871"/>
<sequence>MSGSNTPSKKSHPLNVSGVVEVSEILASLNNLSFTWRNSTVSITCNGWDNANEREYNGILTGYSATEHEVGDERCYTIKGRMIPAPDCADFQIYFDPIHKIDSGPSETFIGRLHDNTAASGFGIVAAKTEIADLNSDAAILVFVMKHTDYRPEVRFPCVVQSDKSTHEFEVEYRMRPTPNLKKTQGLIQEGKETLAHGYIVDWNAEHNRWIVDRIAEGAKVTGINIASGHQSVTKKKAAAGAQVTPTGRVKPANTPTKPAPVTPKKRTAPAGKAKGRVRPAAAIAEDGPDANLDEGDVVEEAITTPVKKRGTANTKSKGRAPAPVEQEEEIDEDNFDNEFEDAFEPPAQGTSTGRGTQAGRVPRRPRGA</sequence>
<gene>
    <name evidence="2" type="ORF">MELLADRAFT_64871</name>
</gene>
<reference evidence="3" key="1">
    <citation type="journal article" date="2011" name="Proc. Natl. Acad. Sci. U.S.A.">
        <title>Obligate biotrophy features unraveled by the genomic analysis of rust fungi.</title>
        <authorList>
            <person name="Duplessis S."/>
            <person name="Cuomo C.A."/>
            <person name="Lin Y.-C."/>
            <person name="Aerts A."/>
            <person name="Tisserant E."/>
            <person name="Veneault-Fourrey C."/>
            <person name="Joly D.L."/>
            <person name="Hacquard S."/>
            <person name="Amselem J."/>
            <person name="Cantarel B.L."/>
            <person name="Chiu R."/>
            <person name="Coutinho P.M."/>
            <person name="Feau N."/>
            <person name="Field M."/>
            <person name="Frey P."/>
            <person name="Gelhaye E."/>
            <person name="Goldberg J."/>
            <person name="Grabherr M.G."/>
            <person name="Kodira C.D."/>
            <person name="Kohler A."/>
            <person name="Kuees U."/>
            <person name="Lindquist E.A."/>
            <person name="Lucas S.M."/>
            <person name="Mago R."/>
            <person name="Mauceli E."/>
            <person name="Morin E."/>
            <person name="Murat C."/>
            <person name="Pangilinan J.L."/>
            <person name="Park R."/>
            <person name="Pearson M."/>
            <person name="Quesneville H."/>
            <person name="Rouhier N."/>
            <person name="Sakthikumar S."/>
            <person name="Salamov A.A."/>
            <person name="Schmutz J."/>
            <person name="Selles B."/>
            <person name="Shapiro H."/>
            <person name="Tanguay P."/>
            <person name="Tuskan G.A."/>
            <person name="Henrissat B."/>
            <person name="Van de Peer Y."/>
            <person name="Rouze P."/>
            <person name="Ellis J.G."/>
            <person name="Dodds P.N."/>
            <person name="Schein J.E."/>
            <person name="Zhong S."/>
            <person name="Hamelin R.C."/>
            <person name="Grigoriev I.V."/>
            <person name="Szabo L.J."/>
            <person name="Martin F."/>
        </authorList>
    </citation>
    <scope>NUCLEOTIDE SEQUENCE [LARGE SCALE GENOMIC DNA]</scope>
    <source>
        <strain evidence="3">98AG31 / pathotype 3-4-7</strain>
    </source>
</reference>
<feature type="region of interest" description="Disordered" evidence="1">
    <location>
        <begin position="304"/>
        <end position="369"/>
    </location>
</feature>
<dbReference type="RefSeq" id="XP_007412287.1">
    <property type="nucleotide sequence ID" value="XM_007412225.1"/>
</dbReference>
<name>F4RT39_MELLP</name>
<feature type="compositionally biased region" description="Acidic residues" evidence="1">
    <location>
        <begin position="326"/>
        <end position="344"/>
    </location>
</feature>
<dbReference type="OrthoDB" id="2506484at2759"/>
<accession>F4RT39</accession>
<keyword evidence="3" id="KW-1185">Reference proteome</keyword>
<evidence type="ECO:0000313" key="2">
    <source>
        <dbReference type="EMBL" id="EGG04496.1"/>
    </source>
</evidence>
<dbReference type="InParanoid" id="F4RT39"/>
<protein>
    <submittedName>
        <fullName evidence="2">Uncharacterized protein</fullName>
    </submittedName>
</protein>
<evidence type="ECO:0000313" key="3">
    <source>
        <dbReference type="Proteomes" id="UP000001072"/>
    </source>
</evidence>
<feature type="compositionally biased region" description="Basic residues" evidence="1">
    <location>
        <begin position="264"/>
        <end position="278"/>
    </location>
</feature>
<evidence type="ECO:0000256" key="1">
    <source>
        <dbReference type="SAM" id="MobiDB-lite"/>
    </source>
</evidence>
<dbReference type="HOGENOM" id="CLU_059215_0_0_1"/>
<proteinExistence type="predicted"/>
<dbReference type="AlphaFoldDB" id="F4RT39"/>
<dbReference type="KEGG" id="mlr:MELLADRAFT_64871"/>
<dbReference type="GeneID" id="18930325"/>
<dbReference type="EMBL" id="GL883118">
    <property type="protein sequence ID" value="EGG04496.1"/>
    <property type="molecule type" value="Genomic_DNA"/>
</dbReference>
<feature type="region of interest" description="Disordered" evidence="1">
    <location>
        <begin position="233"/>
        <end position="280"/>
    </location>
</feature>